<evidence type="ECO:0000313" key="3">
    <source>
        <dbReference type="EMBL" id="TCZ52741.1"/>
    </source>
</evidence>
<dbReference type="Pfam" id="PF00353">
    <property type="entry name" value="HemolysinCabind"/>
    <property type="match status" value="2"/>
</dbReference>
<organism evidence="3 4">
    <name type="scientific">Roseicella aquatilis</name>
    <dbReference type="NCBI Taxonomy" id="2527868"/>
    <lineage>
        <taxon>Bacteria</taxon>
        <taxon>Pseudomonadati</taxon>
        <taxon>Pseudomonadota</taxon>
        <taxon>Alphaproteobacteria</taxon>
        <taxon>Acetobacterales</taxon>
        <taxon>Roseomonadaceae</taxon>
        <taxon>Roseicella</taxon>
    </lineage>
</organism>
<evidence type="ECO:0000256" key="2">
    <source>
        <dbReference type="ARBA" id="ARBA00022525"/>
    </source>
</evidence>
<dbReference type="PRINTS" id="PR00313">
    <property type="entry name" value="CABNDNGRPT"/>
</dbReference>
<evidence type="ECO:0000313" key="4">
    <source>
        <dbReference type="Proteomes" id="UP000295023"/>
    </source>
</evidence>
<proteinExistence type="predicted"/>
<accession>A0A4R4D2B9</accession>
<dbReference type="EMBL" id="SKBM01000047">
    <property type="protein sequence ID" value="TCZ52741.1"/>
    <property type="molecule type" value="Genomic_DNA"/>
</dbReference>
<dbReference type="InterPro" id="IPR050557">
    <property type="entry name" value="RTX_toxin/Mannuronan_C5-epim"/>
</dbReference>
<reference evidence="3 4" key="1">
    <citation type="submission" date="2019-03" db="EMBL/GenBank/DDBJ databases">
        <title>Paracraurococcus aquatilis NE82 genome sequence.</title>
        <authorList>
            <person name="Zhao Y."/>
            <person name="Du Z."/>
        </authorList>
    </citation>
    <scope>NUCLEOTIDE SEQUENCE [LARGE SCALE GENOMIC DNA]</scope>
    <source>
        <strain evidence="3 4">NE82</strain>
    </source>
</reference>
<evidence type="ECO:0000256" key="1">
    <source>
        <dbReference type="ARBA" id="ARBA00004613"/>
    </source>
</evidence>
<dbReference type="SUPFAM" id="SSF51120">
    <property type="entry name" value="beta-Roll"/>
    <property type="match status" value="1"/>
</dbReference>
<dbReference type="GO" id="GO:0005576">
    <property type="term" value="C:extracellular region"/>
    <property type="evidence" value="ECO:0007669"/>
    <property type="project" value="UniProtKB-SubCell"/>
</dbReference>
<dbReference type="InterPro" id="IPR011049">
    <property type="entry name" value="Serralysin-like_metalloprot_C"/>
</dbReference>
<dbReference type="AlphaFoldDB" id="A0A4R4D2B9"/>
<keyword evidence="2" id="KW-0964">Secreted</keyword>
<dbReference type="OrthoDB" id="7366341at2"/>
<evidence type="ECO:0008006" key="5">
    <source>
        <dbReference type="Google" id="ProtNLM"/>
    </source>
</evidence>
<dbReference type="Gene3D" id="2.150.10.10">
    <property type="entry name" value="Serralysin-like metalloprotease, C-terminal"/>
    <property type="match status" value="2"/>
</dbReference>
<dbReference type="InterPro" id="IPR018511">
    <property type="entry name" value="Hemolysin-typ_Ca-bd_CS"/>
</dbReference>
<protein>
    <recommendedName>
        <fullName evidence="5">Calcium-binding protein</fullName>
    </recommendedName>
</protein>
<gene>
    <name evidence="3" type="ORF">EXY23_26050</name>
</gene>
<dbReference type="PROSITE" id="PS00330">
    <property type="entry name" value="HEMOLYSIN_CALCIUM"/>
    <property type="match status" value="3"/>
</dbReference>
<dbReference type="InterPro" id="IPR001343">
    <property type="entry name" value="Hemolysn_Ca-bd"/>
</dbReference>
<sequence length="188" mass="19057">MRADMANQTWTGTAGADLVNKSLSTDAWTMNGLAGNDTLYGGKGNDVINGGAGNDYIGGGAGYDTLSGGSGNDTIIASSGGSIIDGGSGRDRFLGGAGTDTFRFSNNSTSADGTGSDHVMGFTPGVDKIALFANSWNPGSSFEISQSSVNANLFYVKVFDEGHDWTDTIAVGVKSGDGAVTASDIIWA</sequence>
<dbReference type="Proteomes" id="UP000295023">
    <property type="component" value="Unassembled WGS sequence"/>
</dbReference>
<dbReference type="GO" id="GO:0005509">
    <property type="term" value="F:calcium ion binding"/>
    <property type="evidence" value="ECO:0007669"/>
    <property type="project" value="InterPro"/>
</dbReference>
<dbReference type="PANTHER" id="PTHR38340">
    <property type="entry name" value="S-LAYER PROTEIN"/>
    <property type="match status" value="1"/>
</dbReference>
<comment type="caution">
    <text evidence="3">The sequence shown here is derived from an EMBL/GenBank/DDBJ whole genome shotgun (WGS) entry which is preliminary data.</text>
</comment>
<dbReference type="PANTHER" id="PTHR38340:SF1">
    <property type="entry name" value="S-LAYER PROTEIN"/>
    <property type="match status" value="1"/>
</dbReference>
<name>A0A4R4D2B9_9PROT</name>
<keyword evidence="4" id="KW-1185">Reference proteome</keyword>
<comment type="subcellular location">
    <subcellularLocation>
        <location evidence="1">Secreted</location>
    </subcellularLocation>
</comment>